<name>A0A9W5V886_BACCE</name>
<dbReference type="EMBL" id="AHFL01000022">
    <property type="protein sequence ID" value="EOO65764.1"/>
    <property type="molecule type" value="Genomic_DNA"/>
</dbReference>
<dbReference type="Proteomes" id="UP000014023">
    <property type="component" value="Unassembled WGS sequence"/>
</dbReference>
<dbReference type="AlphaFoldDB" id="A0A9W5V886"/>
<protein>
    <submittedName>
        <fullName evidence="1">Uncharacterized protein</fullName>
    </submittedName>
</protein>
<comment type="caution">
    <text evidence="1">The sequence shown here is derived from an EMBL/GenBank/DDBJ whole genome shotgun (WGS) entry which is preliminary data.</text>
</comment>
<gene>
    <name evidence="1" type="ORF">IKE_03348</name>
</gene>
<proteinExistence type="predicted"/>
<sequence length="136" mass="15408">MSISVDFLMRLFLCYICRKEEGVVFNALIIRHLTAPYTAVNKTARYYCAAATQYNALYTSPCVVTLIGVCIVYIPYIPCYSSSTTPRPVCTTTILHLTKQCEDIVTAARYIHGIAQVHTQYHMHHPNTQYTDIVAH</sequence>
<evidence type="ECO:0000313" key="1">
    <source>
        <dbReference type="EMBL" id="EOO65764.1"/>
    </source>
</evidence>
<organism evidence="1 2">
    <name type="scientific">Bacillus cereus VD196</name>
    <dbReference type="NCBI Taxonomy" id="1053243"/>
    <lineage>
        <taxon>Bacteria</taxon>
        <taxon>Bacillati</taxon>
        <taxon>Bacillota</taxon>
        <taxon>Bacilli</taxon>
        <taxon>Bacillales</taxon>
        <taxon>Bacillaceae</taxon>
        <taxon>Bacillus</taxon>
        <taxon>Bacillus cereus group</taxon>
    </lineage>
</organism>
<evidence type="ECO:0000313" key="2">
    <source>
        <dbReference type="Proteomes" id="UP000014023"/>
    </source>
</evidence>
<accession>A0A9W5V886</accession>
<reference evidence="1 2" key="1">
    <citation type="submission" date="2012-12" db="EMBL/GenBank/DDBJ databases">
        <title>The Genome Sequence of Bacillus cereus VD196.</title>
        <authorList>
            <consortium name="The Broad Institute Genome Sequencing Platform"/>
            <consortium name="The Broad Institute Genome Sequencing Center for Infectious Disease"/>
            <person name="Feldgarden M."/>
            <person name="Van der Auwera G.A."/>
            <person name="Mahillon J."/>
            <person name="Duprez V."/>
            <person name="Timmery S."/>
            <person name="Mattelet C."/>
            <person name="Dierick K."/>
            <person name="Sun M."/>
            <person name="Yu Z."/>
            <person name="Zhu L."/>
            <person name="Hu X."/>
            <person name="Shank E.B."/>
            <person name="Swiecicka I."/>
            <person name="Hansen B.M."/>
            <person name="Andrup L."/>
            <person name="Walker B."/>
            <person name="Young S.K."/>
            <person name="Zeng Q."/>
            <person name="Gargeya S."/>
            <person name="Fitzgerald M."/>
            <person name="Haas B."/>
            <person name="Abouelleil A."/>
            <person name="Alvarado L."/>
            <person name="Arachchi H.M."/>
            <person name="Berlin A.M."/>
            <person name="Chapman S.B."/>
            <person name="Dewar J."/>
            <person name="Goldberg J."/>
            <person name="Griggs A."/>
            <person name="Gujja S."/>
            <person name="Hansen M."/>
            <person name="Howarth C."/>
            <person name="Imamovic A."/>
            <person name="Larimer J."/>
            <person name="McCowan C."/>
            <person name="Murphy C."/>
            <person name="Neiman D."/>
            <person name="Pearson M."/>
            <person name="Priest M."/>
            <person name="Roberts A."/>
            <person name="Saif S."/>
            <person name="Shea T."/>
            <person name="Sisk P."/>
            <person name="Sykes S."/>
            <person name="Wortman J."/>
            <person name="Nusbaum C."/>
            <person name="Birren B."/>
        </authorList>
    </citation>
    <scope>NUCLEOTIDE SEQUENCE [LARGE SCALE GENOMIC DNA]</scope>
    <source>
        <strain evidence="1 2">VD196</strain>
    </source>
</reference>